<proteinExistence type="predicted"/>
<evidence type="ECO:0000313" key="2">
    <source>
        <dbReference type="Proteomes" id="UP000375525"/>
    </source>
</evidence>
<protein>
    <submittedName>
        <fullName evidence="1">Uncharacterized protein</fullName>
    </submittedName>
</protein>
<sequence length="48" mass="5270">MDHAGADGKRHHHNDKVAAMFIGKPQHRSGFAPFQKTAQASAIPKFTQ</sequence>
<name>A0A5E7Q3G0_PSEFL</name>
<dbReference type="AlphaFoldDB" id="A0A5E7Q3G0"/>
<gene>
    <name evidence="1" type="ORF">PS880_05514</name>
</gene>
<dbReference type="Proteomes" id="UP000375525">
    <property type="component" value="Unassembled WGS sequence"/>
</dbReference>
<reference evidence="1 2" key="1">
    <citation type="submission" date="2019-09" db="EMBL/GenBank/DDBJ databases">
        <authorList>
            <person name="Chandra G."/>
            <person name="Truman W A."/>
        </authorList>
    </citation>
    <scope>NUCLEOTIDE SEQUENCE [LARGE SCALE GENOMIC DNA]</scope>
    <source>
        <strain evidence="1">PS880</strain>
    </source>
</reference>
<dbReference type="EMBL" id="CABVIH010000035">
    <property type="protein sequence ID" value="VVP53553.1"/>
    <property type="molecule type" value="Genomic_DNA"/>
</dbReference>
<evidence type="ECO:0000313" key="1">
    <source>
        <dbReference type="EMBL" id="VVP53553.1"/>
    </source>
</evidence>
<organism evidence="1 2">
    <name type="scientific">Pseudomonas fluorescens</name>
    <dbReference type="NCBI Taxonomy" id="294"/>
    <lineage>
        <taxon>Bacteria</taxon>
        <taxon>Pseudomonadati</taxon>
        <taxon>Pseudomonadota</taxon>
        <taxon>Gammaproteobacteria</taxon>
        <taxon>Pseudomonadales</taxon>
        <taxon>Pseudomonadaceae</taxon>
        <taxon>Pseudomonas</taxon>
    </lineage>
</organism>
<accession>A0A5E7Q3G0</accession>